<evidence type="ECO:0000313" key="2">
    <source>
        <dbReference type="Proteomes" id="UP000679950"/>
    </source>
</evidence>
<keyword evidence="2" id="KW-1185">Reference proteome</keyword>
<reference evidence="1 2" key="1">
    <citation type="submission" date="2021-03" db="EMBL/GenBank/DDBJ databases">
        <title>Antimicrobial resistance genes in bacteria isolated from Japanese honey, and their potential for conferring macrolide and lincosamide resistance in the American foulbrood pathogen Paenibacillus larvae.</title>
        <authorList>
            <person name="Okamoto M."/>
            <person name="Kumagai M."/>
            <person name="Kanamori H."/>
            <person name="Takamatsu D."/>
        </authorList>
    </citation>
    <scope>NUCLEOTIDE SEQUENCE [LARGE SCALE GENOMIC DNA]</scope>
    <source>
        <strain evidence="1 2">J8TS2</strain>
    </source>
</reference>
<organism evidence="1 2">
    <name type="scientific">Lederbergia ruris</name>
    <dbReference type="NCBI Taxonomy" id="217495"/>
    <lineage>
        <taxon>Bacteria</taxon>
        <taxon>Bacillati</taxon>
        <taxon>Bacillota</taxon>
        <taxon>Bacilli</taxon>
        <taxon>Bacillales</taxon>
        <taxon>Bacillaceae</taxon>
        <taxon>Lederbergia</taxon>
    </lineage>
</organism>
<protein>
    <submittedName>
        <fullName evidence="1">Uncharacterized protein</fullName>
    </submittedName>
</protein>
<proteinExistence type="predicted"/>
<sequence length="55" mass="6865">MEKYFCIYIGKKFYSWYNDYNSIFIEKLVGRKRKDVLGIAWRGFTWKRNQKMCKL</sequence>
<evidence type="ECO:0000313" key="1">
    <source>
        <dbReference type="EMBL" id="GIN57730.1"/>
    </source>
</evidence>
<dbReference type="EMBL" id="BORB01000014">
    <property type="protein sequence ID" value="GIN57730.1"/>
    <property type="molecule type" value="Genomic_DNA"/>
</dbReference>
<name>A0ABQ4KIF0_9BACI</name>
<comment type="caution">
    <text evidence="1">The sequence shown here is derived from an EMBL/GenBank/DDBJ whole genome shotgun (WGS) entry which is preliminary data.</text>
</comment>
<dbReference type="Proteomes" id="UP000679950">
    <property type="component" value="Unassembled WGS sequence"/>
</dbReference>
<accession>A0ABQ4KIF0</accession>
<gene>
    <name evidence="1" type="ORF">J8TS2_20490</name>
</gene>